<evidence type="ECO:0000259" key="2">
    <source>
        <dbReference type="PROSITE" id="PS50206"/>
    </source>
</evidence>
<name>A0A8J3CI37_9BURK</name>
<sequence length="143" mass="15542">MDLLRILSVDFFLEPLNFALVVVALVSGGLLLLPIITGRGVSRVSVTQATQLINTKAQIIDVRDVEQYAAGHIQNAKSLPYQQLSEQIALLKLKKDKPVLLVCESDKRAAGAVKAFAAAEFGEIHVLEGGLKAWREAQLPLVK</sequence>
<accession>A0A8J3CI37</accession>
<dbReference type="SUPFAM" id="SSF52821">
    <property type="entry name" value="Rhodanese/Cell cycle control phosphatase"/>
    <property type="match status" value="1"/>
</dbReference>
<feature type="transmembrane region" description="Helical" evidence="1">
    <location>
        <begin position="16"/>
        <end position="36"/>
    </location>
</feature>
<dbReference type="InterPro" id="IPR001763">
    <property type="entry name" value="Rhodanese-like_dom"/>
</dbReference>
<dbReference type="PANTHER" id="PTHR45431:SF3">
    <property type="entry name" value="RHODANESE-LIKE DOMAIN-CONTAINING PROTEIN 15, CHLOROPLASTIC"/>
    <property type="match status" value="1"/>
</dbReference>
<reference evidence="3" key="2">
    <citation type="submission" date="2020-09" db="EMBL/GenBank/DDBJ databases">
        <authorList>
            <person name="Sun Q."/>
            <person name="Kim S."/>
        </authorList>
    </citation>
    <scope>NUCLEOTIDE SEQUENCE</scope>
    <source>
        <strain evidence="3">KCTC 32501</strain>
    </source>
</reference>
<keyword evidence="4" id="KW-1185">Reference proteome</keyword>
<evidence type="ECO:0000256" key="1">
    <source>
        <dbReference type="SAM" id="Phobius"/>
    </source>
</evidence>
<comment type="caution">
    <text evidence="3">The sequence shown here is derived from an EMBL/GenBank/DDBJ whole genome shotgun (WGS) entry which is preliminary data.</text>
</comment>
<reference evidence="3" key="1">
    <citation type="journal article" date="2014" name="Int. J. Syst. Evol. Microbiol.">
        <title>Complete genome sequence of Corynebacterium casei LMG S-19264T (=DSM 44701T), isolated from a smear-ripened cheese.</title>
        <authorList>
            <consortium name="US DOE Joint Genome Institute (JGI-PGF)"/>
            <person name="Walter F."/>
            <person name="Albersmeier A."/>
            <person name="Kalinowski J."/>
            <person name="Ruckert C."/>
        </authorList>
    </citation>
    <scope>NUCLEOTIDE SEQUENCE</scope>
    <source>
        <strain evidence="3">KCTC 32501</strain>
    </source>
</reference>
<evidence type="ECO:0000313" key="4">
    <source>
        <dbReference type="Proteomes" id="UP000614287"/>
    </source>
</evidence>
<dbReference type="Proteomes" id="UP000614287">
    <property type="component" value="Unassembled WGS sequence"/>
</dbReference>
<dbReference type="AlphaFoldDB" id="A0A8J3CI37"/>
<organism evidence="3 4">
    <name type="scientific">Formosimonas limnophila</name>
    <dbReference type="NCBI Taxonomy" id="1384487"/>
    <lineage>
        <taxon>Bacteria</taxon>
        <taxon>Pseudomonadati</taxon>
        <taxon>Pseudomonadota</taxon>
        <taxon>Betaproteobacteria</taxon>
        <taxon>Burkholderiales</taxon>
        <taxon>Burkholderiaceae</taxon>
        <taxon>Formosimonas</taxon>
    </lineage>
</organism>
<dbReference type="SMART" id="SM00450">
    <property type="entry name" value="RHOD"/>
    <property type="match status" value="1"/>
</dbReference>
<dbReference type="CDD" id="cd00158">
    <property type="entry name" value="RHOD"/>
    <property type="match status" value="1"/>
</dbReference>
<feature type="domain" description="Rhodanese" evidence="2">
    <location>
        <begin position="53"/>
        <end position="143"/>
    </location>
</feature>
<dbReference type="InterPro" id="IPR036873">
    <property type="entry name" value="Rhodanese-like_dom_sf"/>
</dbReference>
<keyword evidence="1" id="KW-0812">Transmembrane</keyword>
<dbReference type="PANTHER" id="PTHR45431">
    <property type="entry name" value="RHODANESE-LIKE DOMAIN-CONTAINING PROTEIN 15, CHLOROPLASTIC"/>
    <property type="match status" value="1"/>
</dbReference>
<keyword evidence="1" id="KW-0472">Membrane</keyword>
<dbReference type="InterPro" id="IPR052367">
    <property type="entry name" value="Thiosulfate_ST/Rhodanese-like"/>
</dbReference>
<protein>
    <submittedName>
        <fullName evidence="3">Rhodanese-like domain-containing protein</fullName>
    </submittedName>
</protein>
<dbReference type="Gene3D" id="3.40.250.10">
    <property type="entry name" value="Rhodanese-like domain"/>
    <property type="match status" value="1"/>
</dbReference>
<dbReference type="EMBL" id="BMZG01000009">
    <property type="protein sequence ID" value="GHA76653.1"/>
    <property type="molecule type" value="Genomic_DNA"/>
</dbReference>
<keyword evidence="1" id="KW-1133">Transmembrane helix</keyword>
<dbReference type="Pfam" id="PF00581">
    <property type="entry name" value="Rhodanese"/>
    <property type="match status" value="1"/>
</dbReference>
<gene>
    <name evidence="3" type="ORF">GCM10009007_17040</name>
</gene>
<dbReference type="PROSITE" id="PS50206">
    <property type="entry name" value="RHODANESE_3"/>
    <property type="match status" value="1"/>
</dbReference>
<proteinExistence type="predicted"/>
<evidence type="ECO:0000313" key="3">
    <source>
        <dbReference type="EMBL" id="GHA76653.1"/>
    </source>
</evidence>